<evidence type="ECO:0000256" key="1">
    <source>
        <dbReference type="SAM" id="MobiDB-lite"/>
    </source>
</evidence>
<accession>A0AAV7UTT4</accession>
<evidence type="ECO:0000313" key="2">
    <source>
        <dbReference type="EMBL" id="KAJ1192046.1"/>
    </source>
</evidence>
<dbReference type="AlphaFoldDB" id="A0AAV7UTT4"/>
<dbReference type="Proteomes" id="UP001066276">
    <property type="component" value="Chromosome 2_2"/>
</dbReference>
<dbReference type="EMBL" id="JANPWB010000004">
    <property type="protein sequence ID" value="KAJ1192046.1"/>
    <property type="molecule type" value="Genomic_DNA"/>
</dbReference>
<organism evidence="2 3">
    <name type="scientific">Pleurodeles waltl</name>
    <name type="common">Iberian ribbed newt</name>
    <dbReference type="NCBI Taxonomy" id="8319"/>
    <lineage>
        <taxon>Eukaryota</taxon>
        <taxon>Metazoa</taxon>
        <taxon>Chordata</taxon>
        <taxon>Craniata</taxon>
        <taxon>Vertebrata</taxon>
        <taxon>Euteleostomi</taxon>
        <taxon>Amphibia</taxon>
        <taxon>Batrachia</taxon>
        <taxon>Caudata</taxon>
        <taxon>Salamandroidea</taxon>
        <taxon>Salamandridae</taxon>
        <taxon>Pleurodelinae</taxon>
        <taxon>Pleurodeles</taxon>
    </lineage>
</organism>
<feature type="region of interest" description="Disordered" evidence="1">
    <location>
        <begin position="73"/>
        <end position="100"/>
    </location>
</feature>
<reference evidence="2" key="1">
    <citation type="journal article" date="2022" name="bioRxiv">
        <title>Sequencing and chromosome-scale assembly of the giantPleurodeles waltlgenome.</title>
        <authorList>
            <person name="Brown T."/>
            <person name="Elewa A."/>
            <person name="Iarovenko S."/>
            <person name="Subramanian E."/>
            <person name="Araus A.J."/>
            <person name="Petzold A."/>
            <person name="Susuki M."/>
            <person name="Suzuki K.-i.T."/>
            <person name="Hayashi T."/>
            <person name="Toyoda A."/>
            <person name="Oliveira C."/>
            <person name="Osipova E."/>
            <person name="Leigh N.D."/>
            <person name="Simon A."/>
            <person name="Yun M.H."/>
        </authorList>
    </citation>
    <scope>NUCLEOTIDE SEQUENCE</scope>
    <source>
        <strain evidence="2">20211129_DDA</strain>
        <tissue evidence="2">Liver</tissue>
    </source>
</reference>
<keyword evidence="3" id="KW-1185">Reference proteome</keyword>
<name>A0AAV7UTT4_PLEWA</name>
<gene>
    <name evidence="2" type="ORF">NDU88_001358</name>
</gene>
<feature type="region of interest" description="Disordered" evidence="1">
    <location>
        <begin position="1"/>
        <end position="30"/>
    </location>
</feature>
<sequence length="204" mass="20936">MVETASPGPSAHSLPTVLAAEGPPPLGDGDSVAWVLKASAGPQAQDCEGVLIRPPTRGPEASLHSGEALQRLAGPRPQHFPTDGLEDESPGWGGPSPEPELAWEASNQPRVLSGPLWCGSLEEGSFRSRAWPGLVGAQELGHSGEASLGPTGPGAGCLATRWAGGQSPGYRFPSRPLARVLDGAPEHDLAEEAYPGQPGDLDAP</sequence>
<comment type="caution">
    <text evidence="2">The sequence shown here is derived from an EMBL/GenBank/DDBJ whole genome shotgun (WGS) entry which is preliminary data.</text>
</comment>
<protein>
    <submittedName>
        <fullName evidence="2">Uncharacterized protein</fullName>
    </submittedName>
</protein>
<feature type="region of interest" description="Disordered" evidence="1">
    <location>
        <begin position="183"/>
        <end position="204"/>
    </location>
</feature>
<evidence type="ECO:0000313" key="3">
    <source>
        <dbReference type="Proteomes" id="UP001066276"/>
    </source>
</evidence>
<proteinExistence type="predicted"/>